<dbReference type="GO" id="GO:0016618">
    <property type="term" value="F:hydroxypyruvate reductase [NAD(P)H] activity"/>
    <property type="evidence" value="ECO:0007669"/>
    <property type="project" value="TreeGrafter"/>
</dbReference>
<proteinExistence type="inferred from homology"/>
<dbReference type="Pfam" id="PF00389">
    <property type="entry name" value="2-Hacid_dh"/>
    <property type="match status" value="1"/>
</dbReference>
<evidence type="ECO:0000256" key="1">
    <source>
        <dbReference type="ARBA" id="ARBA00022857"/>
    </source>
</evidence>
<dbReference type="STRING" id="1235591.CAK95_08255"/>
<dbReference type="RefSeq" id="WP_086087484.1">
    <property type="nucleotide sequence ID" value="NZ_RAQD01000003.1"/>
</dbReference>
<evidence type="ECO:0000313" key="6">
    <source>
        <dbReference type="Proteomes" id="UP000194137"/>
    </source>
</evidence>
<dbReference type="FunFam" id="3.40.50.720:FF:000213">
    <property type="entry name" value="Putative 2-hydroxyacid dehydrogenase"/>
    <property type="match status" value="1"/>
</dbReference>
<comment type="similarity">
    <text evidence="4">Belongs to the D-isomer specific 2-hydroxyacid dehydrogenase family.</text>
</comment>
<keyword evidence="1" id="KW-0521">NADP</keyword>
<dbReference type="InterPro" id="IPR029752">
    <property type="entry name" value="D-isomer_DH_CS1"/>
</dbReference>
<dbReference type="SUPFAM" id="SSF51735">
    <property type="entry name" value="NAD(P)-binding Rossmann-fold domains"/>
    <property type="match status" value="1"/>
</dbReference>
<dbReference type="GO" id="GO:0030267">
    <property type="term" value="F:glyoxylate reductase (NADPH) activity"/>
    <property type="evidence" value="ECO:0007669"/>
    <property type="project" value="TreeGrafter"/>
</dbReference>
<evidence type="ECO:0000256" key="4">
    <source>
        <dbReference type="RuleBase" id="RU003719"/>
    </source>
</evidence>
<dbReference type="PROSITE" id="PS00065">
    <property type="entry name" value="D_2_HYDROXYACID_DH_1"/>
    <property type="match status" value="1"/>
</dbReference>
<dbReference type="Gene3D" id="3.40.50.720">
    <property type="entry name" value="NAD(P)-binding Rossmann-like Domain"/>
    <property type="match status" value="2"/>
</dbReference>
<dbReference type="GO" id="GO:0051287">
    <property type="term" value="F:NAD binding"/>
    <property type="evidence" value="ECO:0007669"/>
    <property type="project" value="InterPro"/>
</dbReference>
<protein>
    <submittedName>
        <fullName evidence="5">2-hydroxyacid dehydrogenase</fullName>
    </submittedName>
</protein>
<dbReference type="OrthoDB" id="9793626at2"/>
<gene>
    <name evidence="5" type="ORF">CAK95_08255</name>
</gene>
<dbReference type="SUPFAM" id="SSF52283">
    <property type="entry name" value="Formate/glycerate dehydrogenase catalytic domain-like"/>
    <property type="match status" value="1"/>
</dbReference>
<keyword evidence="6" id="KW-1185">Reference proteome</keyword>
<dbReference type="Proteomes" id="UP000194137">
    <property type="component" value="Chromosome"/>
</dbReference>
<dbReference type="InterPro" id="IPR036291">
    <property type="entry name" value="NAD(P)-bd_dom_sf"/>
</dbReference>
<sequence>MAADRPEILLIGMAKPTIVGGIEPFGTLHKLIEAKDPEAFIADIAPRIRGVAIAYTANKLDGAFMSRFPKLEIVSSFGVGYDHVDAKWAGEHGIVVTNTPDVLNEEVADTAIGLLLSTIRELPQAERYLRAGKWLEQGYPLSKATLRERTVGIVGMGRIGKAIGRRLEAFGVDVVYHSRNPQPGVSYKYYPKLLDMAHDVDTLMVIVPGGAATKNLINAEVLKALGPDGILINMARGSVVDEPALIKALQDRTIMSAGLDVFVNEPHVPKELIEMEHIVLFPHLGSASAATRKAMDQLVVDNLQAWFSGKPPLTPVPETPYPPKKQA</sequence>
<dbReference type="GO" id="GO:0005829">
    <property type="term" value="C:cytosol"/>
    <property type="evidence" value="ECO:0007669"/>
    <property type="project" value="TreeGrafter"/>
</dbReference>
<reference evidence="5 6" key="1">
    <citation type="submission" date="2017-05" db="EMBL/GenBank/DDBJ databases">
        <title>Full genome sequence of Pseudorhodoplanes sinuspersici.</title>
        <authorList>
            <person name="Dastgheib S.M.M."/>
            <person name="Shavandi M."/>
            <person name="Tirandaz H."/>
        </authorList>
    </citation>
    <scope>NUCLEOTIDE SEQUENCE [LARGE SCALE GENOMIC DNA]</scope>
    <source>
        <strain evidence="5 6">RIPI110</strain>
    </source>
</reference>
<dbReference type="AlphaFoldDB" id="A0A1W6ZP85"/>
<evidence type="ECO:0000256" key="2">
    <source>
        <dbReference type="ARBA" id="ARBA00023002"/>
    </source>
</evidence>
<accession>A0A1W6ZP85</accession>
<dbReference type="PANTHER" id="PTHR10996:SF178">
    <property type="entry name" value="2-HYDROXYACID DEHYDROGENASE YGL185C-RELATED"/>
    <property type="match status" value="1"/>
</dbReference>
<dbReference type="Pfam" id="PF02826">
    <property type="entry name" value="2-Hacid_dh_C"/>
    <property type="match status" value="1"/>
</dbReference>
<dbReference type="InterPro" id="IPR006140">
    <property type="entry name" value="D-isomer_DH_NAD-bd"/>
</dbReference>
<evidence type="ECO:0000256" key="3">
    <source>
        <dbReference type="ARBA" id="ARBA00023027"/>
    </source>
</evidence>
<dbReference type="PANTHER" id="PTHR10996">
    <property type="entry name" value="2-HYDROXYACID DEHYDROGENASE-RELATED"/>
    <property type="match status" value="1"/>
</dbReference>
<dbReference type="EMBL" id="CP021112">
    <property type="protein sequence ID" value="ARP99075.1"/>
    <property type="molecule type" value="Genomic_DNA"/>
</dbReference>
<dbReference type="InterPro" id="IPR006139">
    <property type="entry name" value="D-isomer_2_OHA_DH_cat_dom"/>
</dbReference>
<dbReference type="KEGG" id="psin:CAK95_08255"/>
<keyword evidence="3" id="KW-0520">NAD</keyword>
<keyword evidence="2 4" id="KW-0560">Oxidoreductase</keyword>
<name>A0A1W6ZP85_9HYPH</name>
<dbReference type="CDD" id="cd12156">
    <property type="entry name" value="HPPR"/>
    <property type="match status" value="1"/>
</dbReference>
<organism evidence="5 6">
    <name type="scientific">Pseudorhodoplanes sinuspersici</name>
    <dbReference type="NCBI Taxonomy" id="1235591"/>
    <lineage>
        <taxon>Bacteria</taxon>
        <taxon>Pseudomonadati</taxon>
        <taxon>Pseudomonadota</taxon>
        <taxon>Alphaproteobacteria</taxon>
        <taxon>Hyphomicrobiales</taxon>
        <taxon>Pseudorhodoplanes</taxon>
    </lineage>
</organism>
<evidence type="ECO:0000313" key="5">
    <source>
        <dbReference type="EMBL" id="ARP99075.1"/>
    </source>
</evidence>
<dbReference type="InterPro" id="IPR050223">
    <property type="entry name" value="D-isomer_2-hydroxyacid_DH"/>
</dbReference>